<dbReference type="Pfam" id="PF13185">
    <property type="entry name" value="GAF_2"/>
    <property type="match status" value="1"/>
</dbReference>
<dbReference type="Proteomes" id="UP001596524">
    <property type="component" value="Unassembled WGS sequence"/>
</dbReference>
<dbReference type="SUPFAM" id="SSF55781">
    <property type="entry name" value="GAF domain-like"/>
    <property type="match status" value="1"/>
</dbReference>
<evidence type="ECO:0000313" key="7">
    <source>
        <dbReference type="Proteomes" id="UP001596524"/>
    </source>
</evidence>
<reference evidence="7" key="1">
    <citation type="journal article" date="2019" name="Int. J. Syst. Evol. Microbiol.">
        <title>The Global Catalogue of Microorganisms (GCM) 10K type strain sequencing project: providing services to taxonomists for standard genome sequencing and annotation.</title>
        <authorList>
            <consortium name="The Broad Institute Genomics Platform"/>
            <consortium name="The Broad Institute Genome Sequencing Center for Infectious Disease"/>
            <person name="Wu L."/>
            <person name="Ma J."/>
        </authorList>
    </citation>
    <scope>NUCLEOTIDE SEQUENCE [LARGE SCALE GENOMIC DNA]</scope>
    <source>
        <strain evidence="7">FCH27</strain>
    </source>
</reference>
<dbReference type="InterPro" id="IPR012074">
    <property type="entry name" value="GAF_ANTAR"/>
</dbReference>
<keyword evidence="7" id="KW-1185">Reference proteome</keyword>
<gene>
    <name evidence="6" type="ORF">ACFQO6_12060</name>
</gene>
<dbReference type="PIRSF" id="PIRSF036625">
    <property type="entry name" value="GAF_ANTAR"/>
    <property type="match status" value="1"/>
</dbReference>
<proteinExistence type="predicted"/>
<evidence type="ECO:0000259" key="5">
    <source>
        <dbReference type="PROSITE" id="PS50921"/>
    </source>
</evidence>
<keyword evidence="3" id="KW-0805">Transcription regulation</keyword>
<dbReference type="SUPFAM" id="SSF52172">
    <property type="entry name" value="CheY-like"/>
    <property type="match status" value="1"/>
</dbReference>
<keyword evidence="2" id="KW-0418">Kinase</keyword>
<dbReference type="InterPro" id="IPR005561">
    <property type="entry name" value="ANTAR"/>
</dbReference>
<keyword evidence="4" id="KW-0804">Transcription</keyword>
<name>A0ABW2N233_9ACTN</name>
<dbReference type="PROSITE" id="PS50921">
    <property type="entry name" value="ANTAR"/>
    <property type="match status" value="1"/>
</dbReference>
<evidence type="ECO:0000256" key="1">
    <source>
        <dbReference type="ARBA" id="ARBA00022679"/>
    </source>
</evidence>
<dbReference type="InterPro" id="IPR003018">
    <property type="entry name" value="GAF"/>
</dbReference>
<evidence type="ECO:0000313" key="6">
    <source>
        <dbReference type="EMBL" id="MFC7361008.1"/>
    </source>
</evidence>
<keyword evidence="1" id="KW-0808">Transferase</keyword>
<dbReference type="InterPro" id="IPR029016">
    <property type="entry name" value="GAF-like_dom_sf"/>
</dbReference>
<dbReference type="Gene3D" id="1.10.10.10">
    <property type="entry name" value="Winged helix-like DNA-binding domain superfamily/Winged helix DNA-binding domain"/>
    <property type="match status" value="1"/>
</dbReference>
<protein>
    <submittedName>
        <fullName evidence="6">GAF and ANTAR domain-containing protein</fullName>
    </submittedName>
</protein>
<evidence type="ECO:0000256" key="2">
    <source>
        <dbReference type="ARBA" id="ARBA00022777"/>
    </source>
</evidence>
<organism evidence="6 7">
    <name type="scientific">Nocardioides astragali</name>
    <dbReference type="NCBI Taxonomy" id="1776736"/>
    <lineage>
        <taxon>Bacteria</taxon>
        <taxon>Bacillati</taxon>
        <taxon>Actinomycetota</taxon>
        <taxon>Actinomycetes</taxon>
        <taxon>Propionibacteriales</taxon>
        <taxon>Nocardioidaceae</taxon>
        <taxon>Nocardioides</taxon>
    </lineage>
</organism>
<evidence type="ECO:0000256" key="4">
    <source>
        <dbReference type="ARBA" id="ARBA00023163"/>
    </source>
</evidence>
<dbReference type="RefSeq" id="WP_255888474.1">
    <property type="nucleotide sequence ID" value="NZ_JAFMZM010000001.1"/>
</dbReference>
<feature type="domain" description="ANTAR" evidence="5">
    <location>
        <begin position="159"/>
        <end position="220"/>
    </location>
</feature>
<dbReference type="SMART" id="SM00065">
    <property type="entry name" value="GAF"/>
    <property type="match status" value="1"/>
</dbReference>
<accession>A0ABW2N233</accession>
<sequence length="241" mass="26344">MDRYEFNQQLAEAARGIAEESDTEQTLERVVQTAVDLIEDCDLAGLSVFRPDGMHTAAANHEDVRLIDELQHKLGEGPCVDALRKADVVTVVDVATDPRWPRWGSHIAEHLAIRSAMGFRLFTEGESFAAMNLYAKKPDAFDHDDMVDGLVVAAQAAVAMAASLELDQLQQAMRSRQVIGEATGMLRERFDLSSDRAFDVLKRLSSQQNVKLFHVAQHVVDTGRLPGAAAVPTSGFSGQVG</sequence>
<dbReference type="Gene3D" id="3.30.450.40">
    <property type="match status" value="1"/>
</dbReference>
<evidence type="ECO:0000256" key="3">
    <source>
        <dbReference type="ARBA" id="ARBA00023015"/>
    </source>
</evidence>
<dbReference type="EMBL" id="JBHTCH010000014">
    <property type="protein sequence ID" value="MFC7361008.1"/>
    <property type="molecule type" value="Genomic_DNA"/>
</dbReference>
<dbReference type="InterPro" id="IPR036388">
    <property type="entry name" value="WH-like_DNA-bd_sf"/>
</dbReference>
<dbReference type="InterPro" id="IPR011006">
    <property type="entry name" value="CheY-like_superfamily"/>
</dbReference>
<dbReference type="Pfam" id="PF03861">
    <property type="entry name" value="ANTAR"/>
    <property type="match status" value="1"/>
</dbReference>
<dbReference type="SMART" id="SM01012">
    <property type="entry name" value="ANTAR"/>
    <property type="match status" value="1"/>
</dbReference>
<comment type="caution">
    <text evidence="6">The sequence shown here is derived from an EMBL/GenBank/DDBJ whole genome shotgun (WGS) entry which is preliminary data.</text>
</comment>